<feature type="compositionally biased region" description="Low complexity" evidence="2">
    <location>
        <begin position="116"/>
        <end position="150"/>
    </location>
</feature>
<reference evidence="3" key="1">
    <citation type="submission" date="2020-04" db="EMBL/GenBank/DDBJ databases">
        <title>Deep metagenomics examines the oral microbiome during advanced dental caries in children, revealing novel taxa and co-occurrences with host molecules.</title>
        <authorList>
            <person name="Baker J.L."/>
            <person name="Morton J.T."/>
            <person name="Dinis M."/>
            <person name="Alvarez R."/>
            <person name="Tran N.C."/>
            <person name="Knight R."/>
            <person name="Edlund A."/>
        </authorList>
    </citation>
    <scope>NUCLEOTIDE SEQUENCE</scope>
    <source>
        <strain evidence="3">JCVI_23_bin.16</strain>
    </source>
</reference>
<organism evidence="3 4">
    <name type="scientific">Abiotrophia defectiva</name>
    <name type="common">Streptococcus defectivus</name>
    <dbReference type="NCBI Taxonomy" id="46125"/>
    <lineage>
        <taxon>Bacteria</taxon>
        <taxon>Bacillati</taxon>
        <taxon>Bacillota</taxon>
        <taxon>Bacilli</taxon>
        <taxon>Lactobacillales</taxon>
        <taxon>Aerococcaceae</taxon>
        <taxon>Abiotrophia</taxon>
    </lineage>
</organism>
<feature type="coiled-coil region" evidence="1">
    <location>
        <begin position="25"/>
        <end position="52"/>
    </location>
</feature>
<comment type="caution">
    <text evidence="3">The sequence shown here is derived from an EMBL/GenBank/DDBJ whole genome shotgun (WGS) entry which is preliminary data.</text>
</comment>
<evidence type="ECO:0000256" key="2">
    <source>
        <dbReference type="SAM" id="MobiDB-lite"/>
    </source>
</evidence>
<feature type="region of interest" description="Disordered" evidence="2">
    <location>
        <begin position="116"/>
        <end position="171"/>
    </location>
</feature>
<accession>A0A929MT59</accession>
<name>A0A929MT59_ABIDE</name>
<sequence>MVIGATDYYLEDYMSVFSEALSGYVAQLQKARTEITGKVAELTARVTELEARDTITGDDLAALATIKEIAQSLDDIVPDAPAAVVEETHDNGDAAIAEELPEAPVDALTPAVEDVPAAEVPAEETPAAPAEETPAAPAEETPAAPVAPVENGDEAIVSPVNAEDAVVAPTE</sequence>
<dbReference type="AlphaFoldDB" id="A0A929MT59"/>
<evidence type="ECO:0000313" key="3">
    <source>
        <dbReference type="EMBL" id="MBF0934125.1"/>
    </source>
</evidence>
<proteinExistence type="predicted"/>
<dbReference type="Proteomes" id="UP000757900">
    <property type="component" value="Unassembled WGS sequence"/>
</dbReference>
<protein>
    <submittedName>
        <fullName evidence="3">Uncharacterized protein</fullName>
    </submittedName>
</protein>
<evidence type="ECO:0000256" key="1">
    <source>
        <dbReference type="SAM" id="Coils"/>
    </source>
</evidence>
<keyword evidence="1" id="KW-0175">Coiled coil</keyword>
<gene>
    <name evidence="3" type="ORF">HXK00_00600</name>
</gene>
<evidence type="ECO:0000313" key="4">
    <source>
        <dbReference type="Proteomes" id="UP000757900"/>
    </source>
</evidence>
<dbReference type="EMBL" id="JABZFV010000001">
    <property type="protein sequence ID" value="MBF0934125.1"/>
    <property type="molecule type" value="Genomic_DNA"/>
</dbReference>